<organism evidence="9 10">
    <name type="scientific">Artemisia annua</name>
    <name type="common">Sweet wormwood</name>
    <dbReference type="NCBI Taxonomy" id="35608"/>
    <lineage>
        <taxon>Eukaryota</taxon>
        <taxon>Viridiplantae</taxon>
        <taxon>Streptophyta</taxon>
        <taxon>Embryophyta</taxon>
        <taxon>Tracheophyta</taxon>
        <taxon>Spermatophyta</taxon>
        <taxon>Magnoliopsida</taxon>
        <taxon>eudicotyledons</taxon>
        <taxon>Gunneridae</taxon>
        <taxon>Pentapetalae</taxon>
        <taxon>asterids</taxon>
        <taxon>campanulids</taxon>
        <taxon>Asterales</taxon>
        <taxon>Asteraceae</taxon>
        <taxon>Asteroideae</taxon>
        <taxon>Anthemideae</taxon>
        <taxon>Artemisiinae</taxon>
        <taxon>Artemisia</taxon>
    </lineage>
</organism>
<dbReference type="GO" id="GO:0030247">
    <property type="term" value="F:polysaccharide binding"/>
    <property type="evidence" value="ECO:0007669"/>
    <property type="project" value="InterPro"/>
</dbReference>
<dbReference type="GO" id="GO:0005509">
    <property type="term" value="F:calcium ion binding"/>
    <property type="evidence" value="ECO:0007669"/>
    <property type="project" value="InterPro"/>
</dbReference>
<keyword evidence="2 6" id="KW-0245">EGF-like domain</keyword>
<dbReference type="FunFam" id="2.10.25.10:FF:000038">
    <property type="entry name" value="Fibrillin 2"/>
    <property type="match status" value="1"/>
</dbReference>
<evidence type="ECO:0000256" key="6">
    <source>
        <dbReference type="PROSITE-ProRule" id="PRU00076"/>
    </source>
</evidence>
<evidence type="ECO:0000259" key="8">
    <source>
        <dbReference type="PROSITE" id="PS50026"/>
    </source>
</evidence>
<protein>
    <submittedName>
        <fullName evidence="9">EGF-like domain-containing protein</fullName>
    </submittedName>
</protein>
<feature type="domain" description="EGF-like" evidence="8">
    <location>
        <begin position="289"/>
        <end position="325"/>
    </location>
</feature>
<dbReference type="EMBL" id="PKPP01007619">
    <property type="protein sequence ID" value="PWA52895.1"/>
    <property type="molecule type" value="Genomic_DNA"/>
</dbReference>
<comment type="caution">
    <text evidence="9">The sequence shown here is derived from an EMBL/GenBank/DDBJ whole genome shotgun (WGS) entry which is preliminary data.</text>
</comment>
<dbReference type="SMART" id="SM00181">
    <property type="entry name" value="EGF"/>
    <property type="match status" value="2"/>
</dbReference>
<evidence type="ECO:0000256" key="1">
    <source>
        <dbReference type="ARBA" id="ARBA00004167"/>
    </source>
</evidence>
<evidence type="ECO:0000313" key="10">
    <source>
        <dbReference type="Proteomes" id="UP000245207"/>
    </source>
</evidence>
<gene>
    <name evidence="9" type="ORF">CTI12_AA451950</name>
</gene>
<dbReference type="InterPro" id="IPR025287">
    <property type="entry name" value="WAK_GUB"/>
</dbReference>
<sequence>MKFQLLRAIVAIAALRIACAQEGPTCESSCGNVSITFPFGSGPGCYYSSDFLVTCNRSSEPPIPFFGRTTSNLVISNMSTGKSEVEVMMFVARNCYNSSGFDLSQSYGSSLTLRDFRISAKNKFVAIGCDTQAFFSGPARGNETSDGSGCISTCARDSLIANVSCSGFGCCELAVPQEMKSFDITVTSYKKPRSNITDFNPCSFAFFVEEGKFNFSTTNLRDFGSVRRMPMLLDWAIGDSPCDVAREDTNNFLCKGNSECDQSYAGPGYRCLCNEGYEGNPYIADNCTNINECERGTHDCEHNCVDTQGSYECRCREGYSGDGTKDGTGCTQDESKLIKIVIGK</sequence>
<dbReference type="InterPro" id="IPR049883">
    <property type="entry name" value="NOTCH1_EGF-like"/>
</dbReference>
<keyword evidence="5" id="KW-1015">Disulfide bond</keyword>
<dbReference type="PROSITE" id="PS00010">
    <property type="entry name" value="ASX_HYDROXYL"/>
    <property type="match status" value="1"/>
</dbReference>
<accession>A0A2U1LV53</accession>
<dbReference type="Pfam" id="PF07645">
    <property type="entry name" value="EGF_CA"/>
    <property type="match status" value="1"/>
</dbReference>
<evidence type="ECO:0000313" key="9">
    <source>
        <dbReference type="EMBL" id="PWA52895.1"/>
    </source>
</evidence>
<evidence type="ECO:0000256" key="7">
    <source>
        <dbReference type="SAM" id="SignalP"/>
    </source>
</evidence>
<dbReference type="InterPro" id="IPR001881">
    <property type="entry name" value="EGF-like_Ca-bd_dom"/>
</dbReference>
<dbReference type="SMART" id="SM00179">
    <property type="entry name" value="EGF_CA"/>
    <property type="match status" value="1"/>
</dbReference>
<keyword evidence="4" id="KW-0677">Repeat</keyword>
<keyword evidence="3 7" id="KW-0732">Signal</keyword>
<dbReference type="InterPro" id="IPR000742">
    <property type="entry name" value="EGF"/>
</dbReference>
<dbReference type="STRING" id="35608.A0A2U1LV53"/>
<proteinExistence type="predicted"/>
<dbReference type="GO" id="GO:0016020">
    <property type="term" value="C:membrane"/>
    <property type="evidence" value="ECO:0007669"/>
    <property type="project" value="UniProtKB-SubCell"/>
</dbReference>
<dbReference type="InterPro" id="IPR000152">
    <property type="entry name" value="EGF-type_Asp/Asn_hydroxyl_site"/>
</dbReference>
<dbReference type="PROSITE" id="PS01187">
    <property type="entry name" value="EGF_CA"/>
    <property type="match status" value="1"/>
</dbReference>
<comment type="caution">
    <text evidence="6">Lacks conserved residue(s) required for the propagation of feature annotation.</text>
</comment>
<dbReference type="AlphaFoldDB" id="A0A2U1LV53"/>
<dbReference type="SUPFAM" id="SSF57196">
    <property type="entry name" value="EGF/Laminin"/>
    <property type="match status" value="1"/>
</dbReference>
<keyword evidence="10" id="KW-1185">Reference proteome</keyword>
<evidence type="ECO:0000256" key="2">
    <source>
        <dbReference type="ARBA" id="ARBA00022536"/>
    </source>
</evidence>
<evidence type="ECO:0000256" key="4">
    <source>
        <dbReference type="ARBA" id="ARBA00022737"/>
    </source>
</evidence>
<feature type="signal peptide" evidence="7">
    <location>
        <begin position="1"/>
        <end position="20"/>
    </location>
</feature>
<dbReference type="Gene3D" id="2.10.25.10">
    <property type="entry name" value="Laminin"/>
    <property type="match status" value="1"/>
</dbReference>
<dbReference type="InterPro" id="IPR018097">
    <property type="entry name" value="EGF_Ca-bd_CS"/>
</dbReference>
<dbReference type="OrthoDB" id="4062651at2759"/>
<evidence type="ECO:0000256" key="5">
    <source>
        <dbReference type="ARBA" id="ARBA00023157"/>
    </source>
</evidence>
<evidence type="ECO:0000256" key="3">
    <source>
        <dbReference type="ARBA" id="ARBA00022729"/>
    </source>
</evidence>
<comment type="subcellular location">
    <subcellularLocation>
        <location evidence="1">Membrane</location>
        <topology evidence="1">Single-pass membrane protein</topology>
    </subcellularLocation>
</comment>
<dbReference type="Proteomes" id="UP000245207">
    <property type="component" value="Unassembled WGS sequence"/>
</dbReference>
<reference evidence="9 10" key="1">
    <citation type="journal article" date="2018" name="Mol. Plant">
        <title>The genome of Artemisia annua provides insight into the evolution of Asteraceae family and artemisinin biosynthesis.</title>
        <authorList>
            <person name="Shen Q."/>
            <person name="Zhang L."/>
            <person name="Liao Z."/>
            <person name="Wang S."/>
            <person name="Yan T."/>
            <person name="Shi P."/>
            <person name="Liu M."/>
            <person name="Fu X."/>
            <person name="Pan Q."/>
            <person name="Wang Y."/>
            <person name="Lv Z."/>
            <person name="Lu X."/>
            <person name="Zhang F."/>
            <person name="Jiang W."/>
            <person name="Ma Y."/>
            <person name="Chen M."/>
            <person name="Hao X."/>
            <person name="Li L."/>
            <person name="Tang Y."/>
            <person name="Lv G."/>
            <person name="Zhou Y."/>
            <person name="Sun X."/>
            <person name="Brodelius P.E."/>
            <person name="Rose J.K.C."/>
            <person name="Tang K."/>
        </authorList>
    </citation>
    <scope>NUCLEOTIDE SEQUENCE [LARGE SCALE GENOMIC DNA]</scope>
    <source>
        <strain evidence="10">cv. Huhao1</strain>
        <tissue evidence="9">Leaf</tissue>
    </source>
</reference>
<dbReference type="PANTHER" id="PTHR33491">
    <property type="entry name" value="OSJNBA0016N04.9 PROTEIN"/>
    <property type="match status" value="1"/>
</dbReference>
<dbReference type="Pfam" id="PF13947">
    <property type="entry name" value="GUB_WAK_bind"/>
    <property type="match status" value="1"/>
</dbReference>
<feature type="chain" id="PRO_5015600120" evidence="7">
    <location>
        <begin position="21"/>
        <end position="344"/>
    </location>
</feature>
<dbReference type="PROSITE" id="PS50026">
    <property type="entry name" value="EGF_3"/>
    <property type="match status" value="1"/>
</dbReference>
<name>A0A2U1LV53_ARTAN</name>